<dbReference type="EMBL" id="MAHX01000006">
    <property type="protein sequence ID" value="OPC67900.1"/>
    <property type="molecule type" value="Genomic_DNA"/>
</dbReference>
<reference evidence="2 3" key="1">
    <citation type="submission" date="2016-06" db="EMBL/GenBank/DDBJ databases">
        <title>Revisiting the taxonomy of the Elizabethkingia Genus based on Whole-Genome Sequencing, Optical Mapping, and MALDI-TOF.</title>
        <authorList>
            <person name="Nicholson A.C."/>
        </authorList>
    </citation>
    <scope>NUCLEOTIDE SEQUENCE [LARGE SCALE GENOMIC DNA]</scope>
    <source>
        <strain evidence="2 3">G4070</strain>
    </source>
</reference>
<dbReference type="GO" id="GO:0003677">
    <property type="term" value="F:DNA binding"/>
    <property type="evidence" value="ECO:0007669"/>
    <property type="project" value="InterPro"/>
</dbReference>
<dbReference type="AlphaFoldDB" id="A0A1T3MUD4"/>
<sequence>MIKETIQLIHIDSKSFGQFIQEIIRKELSEYKVNTQEEKEYYTREETSKLLNVSYPTLFQWNRDGILKARKIGKRVYYSKEDVKEALNRRDN</sequence>
<dbReference type="NCBIfam" id="TIGR01764">
    <property type="entry name" value="excise"/>
    <property type="match status" value="1"/>
</dbReference>
<organism evidence="2 3">
    <name type="scientific">Elizabethkingia occulta</name>
    <dbReference type="NCBI Taxonomy" id="1867263"/>
    <lineage>
        <taxon>Bacteria</taxon>
        <taxon>Pseudomonadati</taxon>
        <taxon>Bacteroidota</taxon>
        <taxon>Flavobacteriia</taxon>
        <taxon>Flavobacteriales</taxon>
        <taxon>Weeksellaceae</taxon>
        <taxon>Elizabethkingia</taxon>
    </lineage>
</organism>
<dbReference type="Proteomes" id="UP000190813">
    <property type="component" value="Unassembled WGS sequence"/>
</dbReference>
<keyword evidence="3" id="KW-1185">Reference proteome</keyword>
<evidence type="ECO:0000313" key="3">
    <source>
        <dbReference type="Proteomes" id="UP000190813"/>
    </source>
</evidence>
<dbReference type="SUPFAM" id="SSF46955">
    <property type="entry name" value="Putative DNA-binding domain"/>
    <property type="match status" value="1"/>
</dbReference>
<dbReference type="InterPro" id="IPR009061">
    <property type="entry name" value="DNA-bd_dom_put_sf"/>
</dbReference>
<comment type="caution">
    <text evidence="2">The sequence shown here is derived from an EMBL/GenBank/DDBJ whole genome shotgun (WGS) entry which is preliminary data.</text>
</comment>
<evidence type="ECO:0000259" key="1">
    <source>
        <dbReference type="Pfam" id="PF12728"/>
    </source>
</evidence>
<gene>
    <name evidence="2" type="ORF">BAZ10_15000</name>
</gene>
<dbReference type="RefSeq" id="WP_078771031.1">
    <property type="nucleotide sequence ID" value="NZ_CBCSBR010000019.1"/>
</dbReference>
<name>A0A1T3MUD4_9FLAO</name>
<dbReference type="InterPro" id="IPR041657">
    <property type="entry name" value="HTH_17"/>
</dbReference>
<protein>
    <recommendedName>
        <fullName evidence="1">Helix-turn-helix domain-containing protein</fullName>
    </recommendedName>
</protein>
<proteinExistence type="predicted"/>
<feature type="domain" description="Helix-turn-helix" evidence="1">
    <location>
        <begin position="41"/>
        <end position="90"/>
    </location>
</feature>
<dbReference type="InterPro" id="IPR010093">
    <property type="entry name" value="SinI_DNA-bd"/>
</dbReference>
<dbReference type="Pfam" id="PF12728">
    <property type="entry name" value="HTH_17"/>
    <property type="match status" value="1"/>
</dbReference>
<accession>A0A1T3MUD4</accession>
<evidence type="ECO:0000313" key="2">
    <source>
        <dbReference type="EMBL" id="OPC67900.1"/>
    </source>
</evidence>
<dbReference type="Gene3D" id="1.10.1660.10">
    <property type="match status" value="1"/>
</dbReference>